<feature type="compositionally biased region" description="Low complexity" evidence="2">
    <location>
        <begin position="526"/>
        <end position="547"/>
    </location>
</feature>
<keyword evidence="3" id="KW-1133">Transmembrane helix</keyword>
<feature type="transmembrane region" description="Helical" evidence="3">
    <location>
        <begin position="82"/>
        <end position="100"/>
    </location>
</feature>
<dbReference type="PANTHER" id="PTHR11972:SF69">
    <property type="entry name" value="FERRIC REDUCTION OXIDASE 6-RELATED"/>
    <property type="match status" value="1"/>
</dbReference>
<accession>A0A383W799</accession>
<feature type="transmembrane region" description="Helical" evidence="3">
    <location>
        <begin position="409"/>
        <end position="430"/>
    </location>
</feature>
<evidence type="ECO:0000313" key="4">
    <source>
        <dbReference type="EMBL" id="SZX73508.1"/>
    </source>
</evidence>
<keyword evidence="3" id="KW-0812">Transmembrane</keyword>
<feature type="transmembrane region" description="Helical" evidence="3">
    <location>
        <begin position="167"/>
        <end position="189"/>
    </location>
</feature>
<dbReference type="GO" id="GO:0016491">
    <property type="term" value="F:oxidoreductase activity"/>
    <property type="evidence" value="ECO:0007669"/>
    <property type="project" value="UniProtKB-KW"/>
</dbReference>
<dbReference type="GO" id="GO:0005886">
    <property type="term" value="C:plasma membrane"/>
    <property type="evidence" value="ECO:0007669"/>
    <property type="project" value="TreeGrafter"/>
</dbReference>
<evidence type="ECO:0000313" key="5">
    <source>
        <dbReference type="Proteomes" id="UP000256970"/>
    </source>
</evidence>
<dbReference type="Gene3D" id="3.40.50.80">
    <property type="entry name" value="Nucleotide-binding domain of ferredoxin-NADP reductase (FNR) module"/>
    <property type="match status" value="1"/>
</dbReference>
<proteinExistence type="predicted"/>
<keyword evidence="5" id="KW-1185">Reference proteome</keyword>
<keyword evidence="3" id="KW-0472">Membrane</keyword>
<organism evidence="4 5">
    <name type="scientific">Tetradesmus obliquus</name>
    <name type="common">Green alga</name>
    <name type="synonym">Acutodesmus obliquus</name>
    <dbReference type="NCBI Taxonomy" id="3088"/>
    <lineage>
        <taxon>Eukaryota</taxon>
        <taxon>Viridiplantae</taxon>
        <taxon>Chlorophyta</taxon>
        <taxon>core chlorophytes</taxon>
        <taxon>Chlorophyceae</taxon>
        <taxon>CS clade</taxon>
        <taxon>Sphaeropleales</taxon>
        <taxon>Scenedesmaceae</taxon>
        <taxon>Tetradesmus</taxon>
    </lineage>
</organism>
<protein>
    <recommendedName>
        <fullName evidence="6">Ferric oxidoreductase domain-containing protein</fullName>
    </recommendedName>
</protein>
<dbReference type="AlphaFoldDB" id="A0A383W799"/>
<dbReference type="Proteomes" id="UP000256970">
    <property type="component" value="Unassembled WGS sequence"/>
</dbReference>
<gene>
    <name evidence="4" type="ORF">BQ4739_LOCUS13774</name>
</gene>
<dbReference type="SUPFAM" id="SSF52343">
    <property type="entry name" value="Ferredoxin reductase-like, C-terminal NADP-linked domain"/>
    <property type="match status" value="1"/>
</dbReference>
<feature type="transmembrane region" description="Helical" evidence="3">
    <location>
        <begin position="127"/>
        <end position="147"/>
    </location>
</feature>
<dbReference type="InterPro" id="IPR039261">
    <property type="entry name" value="FNR_nucleotide-bd"/>
</dbReference>
<feature type="transmembrane region" description="Helical" evidence="3">
    <location>
        <begin position="23"/>
        <end position="43"/>
    </location>
</feature>
<evidence type="ECO:0000256" key="3">
    <source>
        <dbReference type="SAM" id="Phobius"/>
    </source>
</evidence>
<evidence type="ECO:0000256" key="1">
    <source>
        <dbReference type="ARBA" id="ARBA00023002"/>
    </source>
</evidence>
<dbReference type="InterPro" id="IPR050369">
    <property type="entry name" value="RBOH/FRE"/>
</dbReference>
<dbReference type="PANTHER" id="PTHR11972">
    <property type="entry name" value="NADPH OXIDASE"/>
    <property type="match status" value="1"/>
</dbReference>
<name>A0A383W799_TETOB</name>
<sequence length="649" mass="68587">MVTWLLCAGTPFWRYSSSFSSNLAFLVVAPALLALSSLGIVVLQPLCGKGQQQANSCSSLTRLLPSRHFWQQTWRGLTMRDWAVLCFLAAVNIIWAAAQLTDHWQQLLLKAASEGLSIPSNAMIFKMLAKSFASLLAPHLVLLLYPISRGSVVLQALRLPYPEAIRYHRWVGHWSMLLLLLLLLLLLPLHMHALDLTMSPCRRCCCCCCRSPGQACSKEPAGAIIIAGGVSITPAMAVLQELAARSGANKPVLLLWSFRQRHELELLCPPLLALAGALRLSLTTRLFYTGPALNSVPKAVAEPQQHVLLLKNKADTDEFAVDSDIIQAKDQNDNSVIHVNADPSAYESFKTCISSCSSSSLSSFSSSRASSECGSGRIEAAASQPCLQVSSLAPGISVGSFRSQAWLKLLLLVAGYTGVLAAMLLGVHVISSNRLPTNQAGALITALVAAAVLLPATAILALALVFKSRAAAGKHNNSEGSFGGSHSQTRFSREIESGEGVALLVAGAAAAAEAVRQGSCAKLVSSSSSGSSSSSSGSSSSSSSSSSALQLELPAMHGATYTAGRSVLPVATERPQLQPLVEGWLAMLRQLPKAADSSESEGGKEQRKAAGSQPLCAVYAMGPAPLVSAARVLCGGMKEVHFMQKTYTL</sequence>
<reference evidence="4 5" key="1">
    <citation type="submission" date="2016-10" db="EMBL/GenBank/DDBJ databases">
        <authorList>
            <person name="Cai Z."/>
        </authorList>
    </citation>
    <scope>NUCLEOTIDE SEQUENCE [LARGE SCALE GENOMIC DNA]</scope>
</reference>
<keyword evidence="1" id="KW-0560">Oxidoreductase</keyword>
<evidence type="ECO:0000256" key="2">
    <source>
        <dbReference type="SAM" id="MobiDB-lite"/>
    </source>
</evidence>
<feature type="region of interest" description="Disordered" evidence="2">
    <location>
        <begin position="526"/>
        <end position="549"/>
    </location>
</feature>
<evidence type="ECO:0008006" key="6">
    <source>
        <dbReference type="Google" id="ProtNLM"/>
    </source>
</evidence>
<dbReference type="EMBL" id="FNXT01001193">
    <property type="protein sequence ID" value="SZX73508.1"/>
    <property type="molecule type" value="Genomic_DNA"/>
</dbReference>
<feature type="transmembrane region" description="Helical" evidence="3">
    <location>
        <begin position="442"/>
        <end position="466"/>
    </location>
</feature>